<keyword evidence="1" id="KW-1133">Transmembrane helix</keyword>
<feature type="transmembrane region" description="Helical" evidence="1">
    <location>
        <begin position="294"/>
        <end position="312"/>
    </location>
</feature>
<accession>A0AAD9GQL2</accession>
<evidence type="ECO:0000256" key="1">
    <source>
        <dbReference type="SAM" id="Phobius"/>
    </source>
</evidence>
<name>A0AAD9GQL2_9STRA</name>
<gene>
    <name evidence="2" type="ORF">P3T76_005564</name>
</gene>
<evidence type="ECO:0000313" key="3">
    <source>
        <dbReference type="Proteomes" id="UP001259832"/>
    </source>
</evidence>
<organism evidence="2 3">
    <name type="scientific">Phytophthora citrophthora</name>
    <dbReference type="NCBI Taxonomy" id="4793"/>
    <lineage>
        <taxon>Eukaryota</taxon>
        <taxon>Sar</taxon>
        <taxon>Stramenopiles</taxon>
        <taxon>Oomycota</taxon>
        <taxon>Peronosporomycetes</taxon>
        <taxon>Peronosporales</taxon>
        <taxon>Peronosporaceae</taxon>
        <taxon>Phytophthora</taxon>
    </lineage>
</organism>
<protein>
    <submittedName>
        <fullName evidence="2">Uncharacterized protein</fullName>
    </submittedName>
</protein>
<feature type="transmembrane region" description="Helical" evidence="1">
    <location>
        <begin position="83"/>
        <end position="101"/>
    </location>
</feature>
<dbReference type="AlphaFoldDB" id="A0AAD9GQL2"/>
<keyword evidence="1" id="KW-0472">Membrane</keyword>
<dbReference type="EMBL" id="JASMQC010000008">
    <property type="protein sequence ID" value="KAK1942927.1"/>
    <property type="molecule type" value="Genomic_DNA"/>
</dbReference>
<sequence>MTNEKATDIESIFTRAERAQFAQNSRQILFITEYIVLMEYVEVVLPIIYSLHRSVLFQMHNGAYNLSLAGQTNEQVYSSILNVLAYSILELVSFATSILILDSLLGFSSLRQLCFVLERHATIASQTNCRLPLRHASASNTFRLPSDCHFTTSPRQSNSILFVLPAKTMASANQATIVVEEAKTLLKTRLLDGEKIVSEYEETMGCVWFWKAVRVRRIQLTTRRIIFREVYHRVCRKSPPLLRQILFKEVCEVALDYSGNLGVHWLVHVFNFLVISGTFVMGVIFLMIGSIWTGLGSFSLVIWFISIILYIIRLCRKPVPDIVFGTRCPQLLTFAIRLPDKVQRIKLLEEVTALMYKS</sequence>
<feature type="transmembrane region" description="Helical" evidence="1">
    <location>
        <begin position="265"/>
        <end position="288"/>
    </location>
</feature>
<evidence type="ECO:0000313" key="2">
    <source>
        <dbReference type="EMBL" id="KAK1942927.1"/>
    </source>
</evidence>
<keyword evidence="3" id="KW-1185">Reference proteome</keyword>
<comment type="caution">
    <text evidence="2">The sequence shown here is derived from an EMBL/GenBank/DDBJ whole genome shotgun (WGS) entry which is preliminary data.</text>
</comment>
<dbReference type="Proteomes" id="UP001259832">
    <property type="component" value="Unassembled WGS sequence"/>
</dbReference>
<keyword evidence="1" id="KW-0812">Transmembrane</keyword>
<proteinExistence type="predicted"/>
<feature type="transmembrane region" description="Helical" evidence="1">
    <location>
        <begin position="28"/>
        <end position="49"/>
    </location>
</feature>
<reference evidence="2" key="1">
    <citation type="submission" date="2023-08" db="EMBL/GenBank/DDBJ databases">
        <title>Reference Genome Resource for the Citrus Pathogen Phytophthora citrophthora.</title>
        <authorList>
            <person name="Moller H."/>
            <person name="Coetzee B."/>
            <person name="Rose L.J."/>
            <person name="Van Niekerk J.M."/>
        </authorList>
    </citation>
    <scope>NUCLEOTIDE SEQUENCE</scope>
    <source>
        <strain evidence="2">STE-U-9442</strain>
    </source>
</reference>